<keyword evidence="3" id="KW-1185">Reference proteome</keyword>
<comment type="caution">
    <text evidence="2">The sequence shown here is derived from an EMBL/GenBank/DDBJ whole genome shotgun (WGS) entry which is preliminary data.</text>
</comment>
<dbReference type="AlphaFoldDB" id="A0A6L2Q150"/>
<proteinExistence type="predicted"/>
<dbReference type="EMBL" id="BLKM01012991">
    <property type="protein sequence ID" value="GFG38449.1"/>
    <property type="molecule type" value="Genomic_DNA"/>
</dbReference>
<keyword evidence="1" id="KW-0472">Membrane</keyword>
<dbReference type="OrthoDB" id="10503054at2759"/>
<protein>
    <submittedName>
        <fullName evidence="2">Uncharacterized protein</fullName>
    </submittedName>
</protein>
<reference evidence="3" key="1">
    <citation type="submission" date="2020-01" db="EMBL/GenBank/DDBJ databases">
        <title>Draft genome sequence of the Termite Coptotermes fromosanus.</title>
        <authorList>
            <person name="Itakura S."/>
            <person name="Yosikawa Y."/>
            <person name="Umezawa K."/>
        </authorList>
    </citation>
    <scope>NUCLEOTIDE SEQUENCE [LARGE SCALE GENOMIC DNA]</scope>
</reference>
<keyword evidence="1" id="KW-1133">Transmembrane helix</keyword>
<feature type="non-terminal residue" evidence="2">
    <location>
        <position position="88"/>
    </location>
</feature>
<dbReference type="Proteomes" id="UP000502823">
    <property type="component" value="Unassembled WGS sequence"/>
</dbReference>
<accession>A0A6L2Q150</accession>
<gene>
    <name evidence="2" type="ORF">Cfor_02354</name>
</gene>
<name>A0A6L2Q150_COPFO</name>
<evidence type="ECO:0000313" key="3">
    <source>
        <dbReference type="Proteomes" id="UP000502823"/>
    </source>
</evidence>
<keyword evidence="1" id="KW-0812">Transmembrane</keyword>
<sequence length="88" mass="9061">MDMLGTVTSPPPLGVGISGLRYQACENITANLSELGAFCSNGSESTNGYGLNPPPEQQSLVLIQKVVSIVVPLLFGLIVAVGLFGNAL</sequence>
<organism evidence="2 3">
    <name type="scientific">Coptotermes formosanus</name>
    <name type="common">Formosan subterranean termite</name>
    <dbReference type="NCBI Taxonomy" id="36987"/>
    <lineage>
        <taxon>Eukaryota</taxon>
        <taxon>Metazoa</taxon>
        <taxon>Ecdysozoa</taxon>
        <taxon>Arthropoda</taxon>
        <taxon>Hexapoda</taxon>
        <taxon>Insecta</taxon>
        <taxon>Pterygota</taxon>
        <taxon>Neoptera</taxon>
        <taxon>Polyneoptera</taxon>
        <taxon>Dictyoptera</taxon>
        <taxon>Blattodea</taxon>
        <taxon>Blattoidea</taxon>
        <taxon>Termitoidae</taxon>
        <taxon>Rhinotermitidae</taxon>
        <taxon>Coptotermes</taxon>
    </lineage>
</organism>
<evidence type="ECO:0000313" key="2">
    <source>
        <dbReference type="EMBL" id="GFG38449.1"/>
    </source>
</evidence>
<evidence type="ECO:0000256" key="1">
    <source>
        <dbReference type="SAM" id="Phobius"/>
    </source>
</evidence>
<dbReference type="InParanoid" id="A0A6L2Q150"/>
<feature type="transmembrane region" description="Helical" evidence="1">
    <location>
        <begin position="66"/>
        <end position="85"/>
    </location>
</feature>